<evidence type="ECO:0000256" key="1">
    <source>
        <dbReference type="ARBA" id="ARBA00022729"/>
    </source>
</evidence>
<gene>
    <name evidence="3" type="ORF">ICI42_11720</name>
</gene>
<proteinExistence type="predicted"/>
<evidence type="ECO:0000313" key="3">
    <source>
        <dbReference type="EMBL" id="MBD0415325.1"/>
    </source>
</evidence>
<dbReference type="SUPFAM" id="SSF53850">
    <property type="entry name" value="Periplasmic binding protein-like II"/>
    <property type="match status" value="1"/>
</dbReference>
<evidence type="ECO:0000313" key="4">
    <source>
        <dbReference type="Proteomes" id="UP000643405"/>
    </source>
</evidence>
<dbReference type="PANTHER" id="PTHR35936:SF17">
    <property type="entry name" value="ARGININE-BINDING EXTRACELLULAR PROTEIN ARTP"/>
    <property type="match status" value="1"/>
</dbReference>
<dbReference type="CDD" id="cd01004">
    <property type="entry name" value="PBP2_MidA_like"/>
    <property type="match status" value="1"/>
</dbReference>
<dbReference type="PANTHER" id="PTHR35936">
    <property type="entry name" value="MEMBRANE-BOUND LYTIC MUREIN TRANSGLYCOSYLASE F"/>
    <property type="match status" value="1"/>
</dbReference>
<keyword evidence="4" id="KW-1185">Reference proteome</keyword>
<feature type="domain" description="Solute-binding protein family 3/N-terminal" evidence="2">
    <location>
        <begin position="52"/>
        <end position="280"/>
    </location>
</feature>
<dbReference type="AlphaFoldDB" id="A0A8J6Q383"/>
<comment type="caution">
    <text evidence="3">The sequence shown here is derived from an EMBL/GenBank/DDBJ whole genome shotgun (WGS) entry which is preliminary data.</text>
</comment>
<dbReference type="RefSeq" id="WP_188164754.1">
    <property type="nucleotide sequence ID" value="NZ_JACVVX010000003.1"/>
</dbReference>
<accession>A0A8J6Q383</accession>
<dbReference type="InterPro" id="IPR001638">
    <property type="entry name" value="Solute-binding_3/MltF_N"/>
</dbReference>
<protein>
    <submittedName>
        <fullName evidence="3">ABC transporter substrate-binding protein</fullName>
    </submittedName>
</protein>
<dbReference type="Pfam" id="PF00497">
    <property type="entry name" value="SBP_bac_3"/>
    <property type="match status" value="1"/>
</dbReference>
<dbReference type="Gene3D" id="3.40.190.10">
    <property type="entry name" value="Periplasmic binding protein-like II"/>
    <property type="match status" value="2"/>
</dbReference>
<reference evidence="3" key="1">
    <citation type="submission" date="2020-09" db="EMBL/GenBank/DDBJ databases">
        <title>Genome seq and assembly of Tianweitania sp.</title>
        <authorList>
            <person name="Chhetri G."/>
        </authorList>
    </citation>
    <scope>NUCLEOTIDE SEQUENCE</scope>
    <source>
        <strain evidence="3">Rool2</strain>
    </source>
</reference>
<sequence>MTSNNEEALLTYLTSKLRHAAFALTTAAVLGGAGIANAAELPKSPEVAETGKLLIANTLEYAPFEFIAEDGKPVGINIELAQETAKLLGAEFEVTRIPFPSMIPGLAAGRFKVAWETFAATEERLKQVDFVMFIKSGIVASTTPDKAESFKGENNLCGKRLGVIGGAVSDFIADRVNEECKTKGLPELTKSVFPEGKDIIQAVLSDRIDARLDDATASGYFEVTSKGQLVVVPGLYDVAPLGIAIPKGDKETAEMLRAALEELIKNGTYKAIMEKYGMTSAMIEEAYVVDAADKIRK</sequence>
<dbReference type="SMART" id="SM00062">
    <property type="entry name" value="PBPb"/>
    <property type="match status" value="1"/>
</dbReference>
<evidence type="ECO:0000259" key="2">
    <source>
        <dbReference type="SMART" id="SM00062"/>
    </source>
</evidence>
<keyword evidence="1" id="KW-0732">Signal</keyword>
<name>A0A8J6Q383_9HYPH</name>
<organism evidence="3 4">
    <name type="scientific">Oryzicola mucosus</name>
    <dbReference type="NCBI Taxonomy" id="2767425"/>
    <lineage>
        <taxon>Bacteria</taxon>
        <taxon>Pseudomonadati</taxon>
        <taxon>Pseudomonadota</taxon>
        <taxon>Alphaproteobacteria</taxon>
        <taxon>Hyphomicrobiales</taxon>
        <taxon>Phyllobacteriaceae</taxon>
        <taxon>Oryzicola</taxon>
    </lineage>
</organism>
<dbReference type="EMBL" id="JACVVX010000003">
    <property type="protein sequence ID" value="MBD0415325.1"/>
    <property type="molecule type" value="Genomic_DNA"/>
</dbReference>
<dbReference type="Proteomes" id="UP000643405">
    <property type="component" value="Unassembled WGS sequence"/>
</dbReference>